<reference evidence="5" key="2">
    <citation type="submission" date="2016-11" db="EMBL/GenBank/DDBJ databases">
        <authorList>
            <person name="Varghese N."/>
            <person name="Submissions S."/>
        </authorList>
    </citation>
    <scope>NUCLEOTIDE SEQUENCE [LARGE SCALE GENOMIC DNA]</scope>
    <source>
        <strain evidence="5">DSM 27989</strain>
    </source>
</reference>
<dbReference type="PANTHER" id="PTHR30203:SF33">
    <property type="entry name" value="BLR4455 PROTEIN"/>
    <property type="match status" value="1"/>
</dbReference>
<dbReference type="Pfam" id="PF02321">
    <property type="entry name" value="OEP"/>
    <property type="match status" value="2"/>
</dbReference>
<dbReference type="Proteomes" id="UP000650994">
    <property type="component" value="Unassembled WGS sequence"/>
</dbReference>
<evidence type="ECO:0000313" key="3">
    <source>
        <dbReference type="EMBL" id="GGE98832.1"/>
    </source>
</evidence>
<reference evidence="6" key="4">
    <citation type="journal article" date="2019" name="Int. J. Syst. Evol. Microbiol.">
        <title>The Global Catalogue of Microorganisms (GCM) 10K type strain sequencing project: providing services to taxonomists for standard genome sequencing and annotation.</title>
        <authorList>
            <consortium name="The Broad Institute Genomics Platform"/>
            <consortium name="The Broad Institute Genome Sequencing Center for Infectious Disease"/>
            <person name="Wu L."/>
            <person name="Ma J."/>
        </authorList>
    </citation>
    <scope>NUCLEOTIDE SEQUENCE [LARGE SCALE GENOMIC DNA]</scope>
    <source>
        <strain evidence="6">CGMCC 1.12707</strain>
    </source>
</reference>
<dbReference type="InterPro" id="IPR003423">
    <property type="entry name" value="OMP_efflux"/>
</dbReference>
<evidence type="ECO:0000256" key="1">
    <source>
        <dbReference type="ARBA" id="ARBA00007613"/>
    </source>
</evidence>
<dbReference type="AlphaFoldDB" id="A0A1M6WXS1"/>
<dbReference type="PANTHER" id="PTHR30203">
    <property type="entry name" value="OUTER MEMBRANE CATION EFFLUX PROTEIN"/>
    <property type="match status" value="1"/>
</dbReference>
<evidence type="ECO:0000256" key="2">
    <source>
        <dbReference type="RuleBase" id="RU362097"/>
    </source>
</evidence>
<gene>
    <name evidence="3" type="ORF">GCM10010984_15520</name>
    <name evidence="4" type="ORF">SAMN05443634_10524</name>
</gene>
<keyword evidence="2" id="KW-0564">Palmitate</keyword>
<keyword evidence="2" id="KW-0812">Transmembrane</keyword>
<organism evidence="4 5">
    <name type="scientific">Chishuiella changwenlii</name>
    <dbReference type="NCBI Taxonomy" id="1434701"/>
    <lineage>
        <taxon>Bacteria</taxon>
        <taxon>Pseudomonadati</taxon>
        <taxon>Bacteroidota</taxon>
        <taxon>Flavobacteriia</taxon>
        <taxon>Flavobacteriales</taxon>
        <taxon>Weeksellaceae</taxon>
        <taxon>Chishuiella</taxon>
    </lineage>
</organism>
<dbReference type="RefSeq" id="WP_072930939.1">
    <property type="nucleotide sequence ID" value="NZ_BMFL01000009.1"/>
</dbReference>
<reference evidence="3" key="1">
    <citation type="journal article" date="2014" name="Int. J. Syst. Evol. Microbiol.">
        <title>Complete genome of a new Firmicutes species belonging to the dominant human colonic microbiota ('Ruminococcus bicirculans') reveals two chromosomes and a selective capacity to utilize plant glucans.</title>
        <authorList>
            <consortium name="NISC Comparative Sequencing Program"/>
            <person name="Wegmann U."/>
            <person name="Louis P."/>
            <person name="Goesmann A."/>
            <person name="Henrissat B."/>
            <person name="Duncan S.H."/>
            <person name="Flint H.J."/>
        </authorList>
    </citation>
    <scope>NUCLEOTIDE SEQUENCE</scope>
    <source>
        <strain evidence="3">CGMCC 1.12707</strain>
    </source>
</reference>
<dbReference type="GO" id="GO:0005886">
    <property type="term" value="C:plasma membrane"/>
    <property type="evidence" value="ECO:0007669"/>
    <property type="project" value="UniProtKB-SubCell"/>
</dbReference>
<dbReference type="OrthoDB" id="9770517at2"/>
<dbReference type="InterPro" id="IPR010131">
    <property type="entry name" value="MdtP/NodT-like"/>
</dbReference>
<evidence type="ECO:0000313" key="5">
    <source>
        <dbReference type="Proteomes" id="UP000184120"/>
    </source>
</evidence>
<reference evidence="3" key="5">
    <citation type="submission" date="2024-05" db="EMBL/GenBank/DDBJ databases">
        <authorList>
            <person name="Sun Q."/>
            <person name="Zhou Y."/>
        </authorList>
    </citation>
    <scope>NUCLEOTIDE SEQUENCE</scope>
    <source>
        <strain evidence="3">CGMCC 1.12707</strain>
    </source>
</reference>
<dbReference type="NCBIfam" id="TIGR01845">
    <property type="entry name" value="outer_NodT"/>
    <property type="match status" value="1"/>
</dbReference>
<keyword evidence="6" id="KW-1185">Reference proteome</keyword>
<comment type="similarity">
    <text evidence="1 2">Belongs to the outer membrane factor (OMF) (TC 1.B.17) family.</text>
</comment>
<keyword evidence="2 4" id="KW-0449">Lipoprotein</keyword>
<dbReference type="GO" id="GO:0015562">
    <property type="term" value="F:efflux transmembrane transporter activity"/>
    <property type="evidence" value="ECO:0007669"/>
    <property type="project" value="InterPro"/>
</dbReference>
<keyword evidence="2" id="KW-0472">Membrane</keyword>
<keyword evidence="2" id="KW-1134">Transmembrane beta strand</keyword>
<sequence>MKKYRILNITLIAAGLFAVQSCFVAKDYKRPEAVVNEANFRTDVIAKDSASVATVSWKQIFKDSQLQTLINQGLENNLDIRTALQNIAVAEAYAKQGRAGYLPTLTIGPKYSFNETSANTQFGAIAGKQSLSQYELSGALSWEADIWGKIRSNQRGVAATYLQTVEAHKAVKTQIVASIANAYYKLLALDEQKSILDQTLINREQSLETTKALKEAGNVTEVAVNQTEAQLYNAKSMLVDVENNIKLNENILSVLLGATPQAITRSTLESQNIDAKLSVGVPAQLLENRPDVRAAEFGLINSFEGVNIANASFYPSLTISATSGVQGIDIDKLFDAQSVFATIIANLTQPILQQRKLRTQKEVALANQEIALINYKNKILTASKEVSDALYTYDASVKKAEYKQKEFQLYDQAITYSEELLNYGMANYLEVITAKDNGLNAELNVVDAKLASLSSMVELYRAVGGGWQ</sequence>
<dbReference type="PROSITE" id="PS51257">
    <property type="entry name" value="PROKAR_LIPOPROTEIN"/>
    <property type="match status" value="1"/>
</dbReference>
<proteinExistence type="inferred from homology"/>
<reference evidence="4" key="3">
    <citation type="submission" date="2016-11" db="EMBL/GenBank/DDBJ databases">
        <authorList>
            <person name="Jaros S."/>
            <person name="Januszkiewicz K."/>
            <person name="Wedrychowicz H."/>
        </authorList>
    </citation>
    <scope>NUCLEOTIDE SEQUENCE [LARGE SCALE GENOMIC DNA]</scope>
    <source>
        <strain evidence="4">DSM 27989</strain>
    </source>
</reference>
<protein>
    <submittedName>
        <fullName evidence="4">Efflux transporter, outer membrane factor (OMF) lipoprotein, NodT family</fullName>
    </submittedName>
    <submittedName>
        <fullName evidence="3">Multidrug transporter</fullName>
    </submittedName>
</protein>
<dbReference type="STRING" id="1434701.SAMN05443634_10524"/>
<evidence type="ECO:0000313" key="6">
    <source>
        <dbReference type="Proteomes" id="UP000650994"/>
    </source>
</evidence>
<dbReference type="Proteomes" id="UP000184120">
    <property type="component" value="Unassembled WGS sequence"/>
</dbReference>
<comment type="subcellular location">
    <subcellularLocation>
        <location evidence="2">Cell membrane</location>
        <topology evidence="2">Lipid-anchor</topology>
    </subcellularLocation>
</comment>
<dbReference type="EMBL" id="FRBH01000005">
    <property type="protein sequence ID" value="SHK98355.1"/>
    <property type="molecule type" value="Genomic_DNA"/>
</dbReference>
<dbReference type="EMBL" id="BMFL01000009">
    <property type="protein sequence ID" value="GGE98832.1"/>
    <property type="molecule type" value="Genomic_DNA"/>
</dbReference>
<evidence type="ECO:0000313" key="4">
    <source>
        <dbReference type="EMBL" id="SHK98355.1"/>
    </source>
</evidence>
<name>A0A1M6WXS1_9FLAO</name>
<dbReference type="Gene3D" id="1.20.1600.10">
    <property type="entry name" value="Outer membrane efflux proteins (OEP)"/>
    <property type="match status" value="1"/>
</dbReference>
<dbReference type="Gene3D" id="2.20.200.10">
    <property type="entry name" value="Outer membrane efflux proteins (OEP)"/>
    <property type="match status" value="1"/>
</dbReference>
<dbReference type="SUPFAM" id="SSF56954">
    <property type="entry name" value="Outer membrane efflux proteins (OEP)"/>
    <property type="match status" value="1"/>
</dbReference>
<accession>A0A1M6WXS1</accession>